<dbReference type="EC" id="1.12.-.-" evidence="7"/>
<comment type="cofactor">
    <cofactor evidence="1 5">
        <name>pyridoxal 5'-phosphate</name>
        <dbReference type="ChEBI" id="CHEBI:597326"/>
    </cofactor>
</comment>
<feature type="domain" description="Aminotransferase class V" evidence="6">
    <location>
        <begin position="13"/>
        <end position="333"/>
    </location>
</feature>
<keyword evidence="8" id="KW-1185">Reference proteome</keyword>
<dbReference type="STRING" id="481446.NIT7645_03711"/>
<dbReference type="EMBL" id="CVRL01000035">
    <property type="protein sequence ID" value="CRL11821.1"/>
    <property type="molecule type" value="Genomic_DNA"/>
</dbReference>
<evidence type="ECO:0000256" key="3">
    <source>
        <dbReference type="ARBA" id="ARBA00022898"/>
    </source>
</evidence>
<reference evidence="8" key="1">
    <citation type="submission" date="2015-05" db="EMBL/GenBank/DDBJ databases">
        <authorList>
            <person name="Rodrigo-Torres Lidia"/>
            <person name="Arahal R.David."/>
        </authorList>
    </citation>
    <scope>NUCLEOTIDE SEQUENCE [LARGE SCALE GENOMIC DNA]</scope>
    <source>
        <strain evidence="8">CECT 7321</strain>
    </source>
</reference>
<dbReference type="SUPFAM" id="SSF53383">
    <property type="entry name" value="PLP-dependent transferases"/>
    <property type="match status" value="1"/>
</dbReference>
<dbReference type="FunFam" id="3.40.640.10:FF:000054">
    <property type="entry name" value="Serine--glyoxylate aminotransferase"/>
    <property type="match status" value="1"/>
</dbReference>
<organism evidence="7 8">
    <name type="scientific">Phaeobacter italicus</name>
    <dbReference type="NCBI Taxonomy" id="481446"/>
    <lineage>
        <taxon>Bacteria</taxon>
        <taxon>Pseudomonadati</taxon>
        <taxon>Pseudomonadota</taxon>
        <taxon>Alphaproteobacteria</taxon>
        <taxon>Rhodobacterales</taxon>
        <taxon>Roseobacteraceae</taxon>
        <taxon>Phaeobacter</taxon>
    </lineage>
</organism>
<evidence type="ECO:0000256" key="5">
    <source>
        <dbReference type="PIRSR" id="PIRSR000524-50"/>
    </source>
</evidence>
<dbReference type="RefSeq" id="WP_050673739.1">
    <property type="nucleotide sequence ID" value="NZ_CVRL01000035.1"/>
</dbReference>
<dbReference type="Gene3D" id="3.40.640.10">
    <property type="entry name" value="Type I PLP-dependent aspartate aminotransferase-like (Major domain)"/>
    <property type="match status" value="1"/>
</dbReference>
<dbReference type="InterPro" id="IPR024169">
    <property type="entry name" value="SP_NH2Trfase/AEP_transaminase"/>
</dbReference>
<dbReference type="PANTHER" id="PTHR21152">
    <property type="entry name" value="AMINOTRANSFERASE CLASS V"/>
    <property type="match status" value="1"/>
</dbReference>
<keyword evidence="3 5" id="KW-0663">Pyridoxal phosphate</keyword>
<dbReference type="InterPro" id="IPR015421">
    <property type="entry name" value="PyrdxlP-dep_Trfase_major"/>
</dbReference>
<dbReference type="Proteomes" id="UP000043764">
    <property type="component" value="Unassembled WGS sequence"/>
</dbReference>
<name>A0A0H5D3Z6_9RHOB</name>
<comment type="similarity">
    <text evidence="2">Belongs to the class-V pyridoxal-phosphate-dependent aminotransferase family.</text>
</comment>
<protein>
    <submittedName>
        <fullName evidence="7">Soluble hydrogenase 42 kDa subunit</fullName>
        <ecNumber evidence="7">1.12.-.-</ecNumber>
    </submittedName>
</protein>
<dbReference type="GO" id="GO:0004760">
    <property type="term" value="F:L-serine-pyruvate transaminase activity"/>
    <property type="evidence" value="ECO:0007669"/>
    <property type="project" value="TreeGrafter"/>
</dbReference>
<evidence type="ECO:0000259" key="6">
    <source>
        <dbReference type="Pfam" id="PF00266"/>
    </source>
</evidence>
<keyword evidence="7" id="KW-0560">Oxidoreductase</keyword>
<feature type="binding site" evidence="4">
    <location>
        <position position="357"/>
    </location>
    <ligand>
        <name>substrate</name>
    </ligand>
</feature>
<evidence type="ECO:0000256" key="4">
    <source>
        <dbReference type="PIRSR" id="PIRSR000524-1"/>
    </source>
</evidence>
<dbReference type="PANTHER" id="PTHR21152:SF40">
    <property type="entry name" value="ALANINE--GLYOXYLATE AMINOTRANSFERASE"/>
    <property type="match status" value="1"/>
</dbReference>
<dbReference type="InterPro" id="IPR015424">
    <property type="entry name" value="PyrdxlP-dep_Trfase"/>
</dbReference>
<evidence type="ECO:0000256" key="2">
    <source>
        <dbReference type="ARBA" id="ARBA00009236"/>
    </source>
</evidence>
<dbReference type="AlphaFoldDB" id="A0A0H5D3Z6"/>
<dbReference type="Pfam" id="PF00266">
    <property type="entry name" value="Aminotran_5"/>
    <property type="match status" value="1"/>
</dbReference>
<dbReference type="InterPro" id="IPR000192">
    <property type="entry name" value="Aminotrans_V_dom"/>
</dbReference>
<dbReference type="InterPro" id="IPR015422">
    <property type="entry name" value="PyrdxlP-dep_Trfase_small"/>
</dbReference>
<evidence type="ECO:0000313" key="8">
    <source>
        <dbReference type="Proteomes" id="UP000043764"/>
    </source>
</evidence>
<dbReference type="GO" id="GO:0016491">
    <property type="term" value="F:oxidoreductase activity"/>
    <property type="evidence" value="ECO:0007669"/>
    <property type="project" value="UniProtKB-KW"/>
</dbReference>
<accession>A0A0H5D3Z6</accession>
<proteinExistence type="inferred from homology"/>
<dbReference type="Gene3D" id="3.90.1150.10">
    <property type="entry name" value="Aspartate Aminotransferase, domain 1"/>
    <property type="match status" value="1"/>
</dbReference>
<dbReference type="GO" id="GO:0019265">
    <property type="term" value="P:glycine biosynthetic process, by transamination of glyoxylate"/>
    <property type="evidence" value="ECO:0007669"/>
    <property type="project" value="TreeGrafter"/>
</dbReference>
<feature type="modified residue" description="N6-(pyridoxal phosphate)lysine" evidence="5">
    <location>
        <position position="202"/>
    </location>
</feature>
<gene>
    <name evidence="7" type="ORF">NIT7321_02691</name>
</gene>
<dbReference type="GO" id="GO:0008453">
    <property type="term" value="F:alanine-glyoxylate transaminase activity"/>
    <property type="evidence" value="ECO:0007669"/>
    <property type="project" value="TreeGrafter"/>
</dbReference>
<dbReference type="PIRSF" id="PIRSF000524">
    <property type="entry name" value="SPT"/>
    <property type="match status" value="1"/>
</dbReference>
<evidence type="ECO:0000256" key="1">
    <source>
        <dbReference type="ARBA" id="ARBA00001933"/>
    </source>
</evidence>
<evidence type="ECO:0000313" key="7">
    <source>
        <dbReference type="EMBL" id="CRL11821.1"/>
    </source>
</evidence>
<sequence>MTADISLAAGRGYLAIPGPSVIPDAVLQAMHRPSPNIYAGELIDLTATLVPDLRRVARTVHNVAIYISNGHGAWEAALMNTLQPGDKVLVPASGRFALGWGEMAEALGIDVEILDYGTGKPWDMDQVASRLAADRAHQIKAVLAVHVDTSSSIRNDVAAMRACLDATGHPALLMADCIASLGCDRFEMDDWGVDVMVSACQKGLMVPAGMSFVFFSPKAAEARARLPRISRYWDWSPRANPEEFYQYFGGTAPTHHLYGLRAALDLIHGEGIEQVWARHHRLAQAIWAACEVWGSDGPLRMNVQDVALRSNAVTSLHIGGDNATRLRGWLEQNLGLTLGIGLGMAPPNSPEWHGYLRFGHMGHVNGQMIMGLLGGVDTGLKALGIAHGSGAVEAAAQVLAGVRGEQAPDQPATSCCG</sequence>